<dbReference type="OrthoDB" id="5808552at2759"/>
<feature type="domain" description="SCP" evidence="2">
    <location>
        <begin position="14"/>
        <end position="164"/>
    </location>
</feature>
<evidence type="ECO:0000256" key="1">
    <source>
        <dbReference type="SAM" id="MobiDB-lite"/>
    </source>
</evidence>
<dbReference type="SUPFAM" id="SSF55797">
    <property type="entry name" value="PR-1-like"/>
    <property type="match status" value="1"/>
</dbReference>
<dbReference type="AlphaFoldDB" id="A0A016U0Q8"/>
<feature type="region of interest" description="Disordered" evidence="1">
    <location>
        <begin position="182"/>
        <end position="206"/>
    </location>
</feature>
<name>A0A016U0Q8_9BILA</name>
<gene>
    <name evidence="3" type="primary">Acey_s0067.g51</name>
    <name evidence="3" type="synonym">ASP-s0067.g51</name>
    <name evidence="3" type="ORF">Y032_0067g51</name>
</gene>
<dbReference type="SMART" id="SM00198">
    <property type="entry name" value="SCP"/>
    <property type="match status" value="1"/>
</dbReference>
<dbReference type="Proteomes" id="UP000024635">
    <property type="component" value="Unassembled WGS sequence"/>
</dbReference>
<evidence type="ECO:0000313" key="4">
    <source>
        <dbReference type="Proteomes" id="UP000024635"/>
    </source>
</evidence>
<dbReference type="InterPro" id="IPR001283">
    <property type="entry name" value="CRISP-related"/>
</dbReference>
<dbReference type="EMBL" id="JARK01001403">
    <property type="protein sequence ID" value="EYC08213.1"/>
    <property type="molecule type" value="Genomic_DNA"/>
</dbReference>
<sequence length="206" mass="23385">MCPTNNKIPDMDDGTRLSIMEKHNKYRSLLALGLLKTKKGYAHSASKMRQLDYDCVVEKSAYESAKKCSPTASSSGKYDENLYVIKDGSDVIKAIDSWWNEVYTLQMNEKEQKKTKNKYNSSSGIPNFANMAWDTHQKLGCAVAKCSRETQVVCQYAPKMKMPIFTLSTTRKRDDGNGFGVGCGTRDMEEQWPPTLQLRQWRRSGP</sequence>
<evidence type="ECO:0000313" key="3">
    <source>
        <dbReference type="EMBL" id="EYC08213.1"/>
    </source>
</evidence>
<accession>A0A016U0Q8</accession>
<dbReference type="STRING" id="53326.A0A016U0Q8"/>
<dbReference type="CDD" id="cd05380">
    <property type="entry name" value="CAP_euk"/>
    <property type="match status" value="1"/>
</dbReference>
<dbReference type="Pfam" id="PF00188">
    <property type="entry name" value="CAP"/>
    <property type="match status" value="1"/>
</dbReference>
<evidence type="ECO:0000259" key="2">
    <source>
        <dbReference type="SMART" id="SM00198"/>
    </source>
</evidence>
<organism evidence="3 4">
    <name type="scientific">Ancylostoma ceylanicum</name>
    <dbReference type="NCBI Taxonomy" id="53326"/>
    <lineage>
        <taxon>Eukaryota</taxon>
        <taxon>Metazoa</taxon>
        <taxon>Ecdysozoa</taxon>
        <taxon>Nematoda</taxon>
        <taxon>Chromadorea</taxon>
        <taxon>Rhabditida</taxon>
        <taxon>Rhabditina</taxon>
        <taxon>Rhabditomorpha</taxon>
        <taxon>Strongyloidea</taxon>
        <taxon>Ancylostomatidae</taxon>
        <taxon>Ancylostomatinae</taxon>
        <taxon>Ancylostoma</taxon>
    </lineage>
</organism>
<dbReference type="InterPro" id="IPR014044">
    <property type="entry name" value="CAP_dom"/>
</dbReference>
<reference evidence="4" key="1">
    <citation type="journal article" date="2015" name="Nat. Genet.">
        <title>The genome and transcriptome of the zoonotic hookworm Ancylostoma ceylanicum identify infection-specific gene families.</title>
        <authorList>
            <person name="Schwarz E.M."/>
            <person name="Hu Y."/>
            <person name="Antoshechkin I."/>
            <person name="Miller M.M."/>
            <person name="Sternberg P.W."/>
            <person name="Aroian R.V."/>
        </authorList>
    </citation>
    <scope>NUCLEOTIDE SEQUENCE</scope>
    <source>
        <strain evidence="4">HY135</strain>
    </source>
</reference>
<protein>
    <recommendedName>
        <fullName evidence="2">SCP domain-containing protein</fullName>
    </recommendedName>
</protein>
<dbReference type="InterPro" id="IPR035940">
    <property type="entry name" value="CAP_sf"/>
</dbReference>
<proteinExistence type="predicted"/>
<dbReference type="Gene3D" id="3.40.33.10">
    <property type="entry name" value="CAP"/>
    <property type="match status" value="1"/>
</dbReference>
<comment type="caution">
    <text evidence="3">The sequence shown here is derived from an EMBL/GenBank/DDBJ whole genome shotgun (WGS) entry which is preliminary data.</text>
</comment>
<keyword evidence="4" id="KW-1185">Reference proteome</keyword>
<dbReference type="PANTHER" id="PTHR10334">
    <property type="entry name" value="CYSTEINE-RICH SECRETORY PROTEIN-RELATED"/>
    <property type="match status" value="1"/>
</dbReference>